<keyword evidence="4" id="KW-0342">GTP-binding</keyword>
<accession>A0AAX4NZ68</accession>
<dbReference type="SUPFAM" id="SSF52540">
    <property type="entry name" value="P-loop containing nucleoside triphosphate hydrolases"/>
    <property type="match status" value="1"/>
</dbReference>
<dbReference type="Pfam" id="PF19275">
    <property type="entry name" value="HflX_C"/>
    <property type="match status" value="1"/>
</dbReference>
<reference evidence="7 8" key="1">
    <citation type="submission" date="2024-03" db="EMBL/GenBank/DDBJ databases">
        <title>Complete genome sequence of the green alga Chloropicon roscoffensis RCC1871.</title>
        <authorList>
            <person name="Lemieux C."/>
            <person name="Pombert J.-F."/>
            <person name="Otis C."/>
            <person name="Turmel M."/>
        </authorList>
    </citation>
    <scope>NUCLEOTIDE SEQUENCE [LARGE SCALE GENOMIC DNA]</scope>
    <source>
        <strain evidence="7 8">RCC1871</strain>
    </source>
</reference>
<dbReference type="CDD" id="cd01878">
    <property type="entry name" value="HflX"/>
    <property type="match status" value="1"/>
</dbReference>
<gene>
    <name evidence="7" type="ORF">HKI87_01g05410</name>
</gene>
<keyword evidence="2" id="KW-0547">Nucleotide-binding</keyword>
<dbReference type="AlphaFoldDB" id="A0AAX4NZ68"/>
<evidence type="ECO:0000313" key="8">
    <source>
        <dbReference type="Proteomes" id="UP001472866"/>
    </source>
</evidence>
<dbReference type="GO" id="GO:0043022">
    <property type="term" value="F:ribosome binding"/>
    <property type="evidence" value="ECO:0007669"/>
    <property type="project" value="TreeGrafter"/>
</dbReference>
<dbReference type="PANTHER" id="PTHR10229:SF0">
    <property type="entry name" value="GTP-BINDING PROTEIN 6-RELATED"/>
    <property type="match status" value="1"/>
</dbReference>
<dbReference type="Proteomes" id="UP001472866">
    <property type="component" value="Chromosome 01"/>
</dbReference>
<dbReference type="GO" id="GO:0005525">
    <property type="term" value="F:GTP binding"/>
    <property type="evidence" value="ECO:0007669"/>
    <property type="project" value="UniProtKB-KW"/>
</dbReference>
<keyword evidence="3" id="KW-0460">Magnesium</keyword>
<dbReference type="Gene3D" id="3.40.50.300">
    <property type="entry name" value="P-loop containing nucleotide triphosphate hydrolases"/>
    <property type="match status" value="1"/>
</dbReference>
<dbReference type="PRINTS" id="PR00326">
    <property type="entry name" value="GTP1OBG"/>
</dbReference>
<sequence>MLRGQLWRLQGKSWARPLRGRVATVLKTTEPRTLRAPPCRCSREAAQPGETSVEVDDVATADFTTDDWDEPLVPDGSSEAVYLVGVEFTSGDNFLANTSAESAKAVHDLIASGESLQELERLAHAAGLRVVGSTKQRLDKPRPATLIGKGKAYQVRDEARRLGATTVFFDCELSPSQAKNLDKIMNKKSTNYFTSRAAEAAGQAPPQWEDDGGEELFGSLDSHDGHALWDLDEAEEEVGEEEEDCIELEKVTVGDRTALILDIFSQRAATREGKLQVEMAQAQYQLPRLTRMWTHLERQSGGGGGSSAQNRGMGETQIEVDKRLLRKRISLIKRELESVRAQRKQFRRKRSRANVPVVALVGYTNAGKSSLLNQLSVRCETAGNVSDRKLVKARDQLFATLDPTTRKVRLPSGKKFLVTDTVGFVQQLPSTLIAAFRATLEEIGSADLLIHVVDVSSPYAYAHVDAVESTLREIPGASDVPVIHAWNKIDRMGEEVAGQVRAATNRSNTVCISAASGEGIGELLEAIESAVVSSGDMKQITAVLPYDRGDLLDLLHSQGVMIKTEYLEEGTRVEAMVPRPHVHLFESFSL</sequence>
<dbReference type="InterPro" id="IPR006073">
    <property type="entry name" value="GTP-bd"/>
</dbReference>
<dbReference type="GO" id="GO:0005737">
    <property type="term" value="C:cytoplasm"/>
    <property type="evidence" value="ECO:0007669"/>
    <property type="project" value="TreeGrafter"/>
</dbReference>
<dbReference type="InterPro" id="IPR025121">
    <property type="entry name" value="GTPase_HflX_N"/>
</dbReference>
<evidence type="ECO:0000256" key="3">
    <source>
        <dbReference type="ARBA" id="ARBA00022842"/>
    </source>
</evidence>
<evidence type="ECO:0000256" key="2">
    <source>
        <dbReference type="ARBA" id="ARBA00022741"/>
    </source>
</evidence>
<evidence type="ECO:0000256" key="1">
    <source>
        <dbReference type="ARBA" id="ARBA00022723"/>
    </source>
</evidence>
<dbReference type="EMBL" id="CP151501">
    <property type="protein sequence ID" value="WZN59016.1"/>
    <property type="molecule type" value="Genomic_DNA"/>
</dbReference>
<evidence type="ECO:0000259" key="6">
    <source>
        <dbReference type="PROSITE" id="PS51705"/>
    </source>
</evidence>
<evidence type="ECO:0000256" key="5">
    <source>
        <dbReference type="SAM" id="Coils"/>
    </source>
</evidence>
<dbReference type="GO" id="GO:0046872">
    <property type="term" value="F:metal ion binding"/>
    <property type="evidence" value="ECO:0007669"/>
    <property type="project" value="UniProtKB-KW"/>
</dbReference>
<dbReference type="HAMAP" id="MF_00900">
    <property type="entry name" value="GTPase_HflX"/>
    <property type="match status" value="1"/>
</dbReference>
<feature type="domain" description="Hflx-type G" evidence="6">
    <location>
        <begin position="356"/>
        <end position="535"/>
    </location>
</feature>
<dbReference type="PROSITE" id="PS51705">
    <property type="entry name" value="G_HFLX"/>
    <property type="match status" value="1"/>
</dbReference>
<dbReference type="NCBIfam" id="TIGR03156">
    <property type="entry name" value="GTP_HflX"/>
    <property type="match status" value="1"/>
</dbReference>
<name>A0AAX4NZ68_9CHLO</name>
<dbReference type="Pfam" id="PF16360">
    <property type="entry name" value="GTP-bdg_M"/>
    <property type="match status" value="1"/>
</dbReference>
<dbReference type="InterPro" id="IPR030394">
    <property type="entry name" value="G_HFLX_dom"/>
</dbReference>
<organism evidence="7 8">
    <name type="scientific">Chloropicon roscoffensis</name>
    <dbReference type="NCBI Taxonomy" id="1461544"/>
    <lineage>
        <taxon>Eukaryota</taxon>
        <taxon>Viridiplantae</taxon>
        <taxon>Chlorophyta</taxon>
        <taxon>Chloropicophyceae</taxon>
        <taxon>Chloropicales</taxon>
        <taxon>Chloropicaceae</taxon>
        <taxon>Chloropicon</taxon>
    </lineage>
</organism>
<dbReference type="InterPro" id="IPR016496">
    <property type="entry name" value="GTPase_HflX"/>
</dbReference>
<keyword evidence="1" id="KW-0479">Metal-binding</keyword>
<evidence type="ECO:0000256" key="4">
    <source>
        <dbReference type="ARBA" id="ARBA00023134"/>
    </source>
</evidence>
<dbReference type="InterPro" id="IPR032305">
    <property type="entry name" value="GTP-bd_M"/>
</dbReference>
<evidence type="ECO:0000313" key="7">
    <source>
        <dbReference type="EMBL" id="WZN59016.1"/>
    </source>
</evidence>
<protein>
    <submittedName>
        <fullName evidence="7">GTPase HflX</fullName>
    </submittedName>
</protein>
<dbReference type="InterPro" id="IPR045498">
    <property type="entry name" value="HflX_C"/>
</dbReference>
<proteinExistence type="inferred from homology"/>
<feature type="coiled-coil region" evidence="5">
    <location>
        <begin position="322"/>
        <end position="349"/>
    </location>
</feature>
<dbReference type="Pfam" id="PF01926">
    <property type="entry name" value="MMR_HSR1"/>
    <property type="match status" value="1"/>
</dbReference>
<dbReference type="InterPro" id="IPR042108">
    <property type="entry name" value="GTPase_HflX_N_sf"/>
</dbReference>
<dbReference type="Gene3D" id="3.40.50.11060">
    <property type="entry name" value="GTPase HflX, N-terminal domain"/>
    <property type="match status" value="1"/>
</dbReference>
<keyword evidence="8" id="KW-1185">Reference proteome</keyword>
<keyword evidence="5" id="KW-0175">Coiled coil</keyword>
<dbReference type="PANTHER" id="PTHR10229">
    <property type="entry name" value="GTP-BINDING PROTEIN HFLX"/>
    <property type="match status" value="1"/>
</dbReference>
<dbReference type="Gene3D" id="6.10.250.2860">
    <property type="match status" value="1"/>
</dbReference>
<dbReference type="Pfam" id="PF13167">
    <property type="entry name" value="GTP-bdg_N"/>
    <property type="match status" value="1"/>
</dbReference>
<dbReference type="InterPro" id="IPR027417">
    <property type="entry name" value="P-loop_NTPase"/>
</dbReference>